<dbReference type="SUPFAM" id="SSF53448">
    <property type="entry name" value="Nucleotide-diphospho-sugar transferases"/>
    <property type="match status" value="1"/>
</dbReference>
<evidence type="ECO:0000313" key="3">
    <source>
        <dbReference type="EMBL" id="CUS04884.2"/>
    </source>
</evidence>
<dbReference type="InterPro" id="IPR001173">
    <property type="entry name" value="Glyco_trans_2-like"/>
</dbReference>
<keyword evidence="1" id="KW-0812">Transmembrane</keyword>
<name>A0A160T4T6_9CHLR</name>
<keyword evidence="1" id="KW-1133">Transmembrane helix</keyword>
<feature type="transmembrane region" description="Helical" evidence="1">
    <location>
        <begin position="280"/>
        <end position="302"/>
    </location>
</feature>
<dbReference type="GO" id="GO:0016757">
    <property type="term" value="F:glycosyltransferase activity"/>
    <property type="evidence" value="ECO:0007669"/>
    <property type="project" value="UniProtKB-KW"/>
</dbReference>
<dbReference type="OrthoDB" id="9800276at2"/>
<feature type="transmembrane region" description="Helical" evidence="1">
    <location>
        <begin position="344"/>
        <end position="364"/>
    </location>
</feature>
<dbReference type="EMBL" id="LN890655">
    <property type="protein sequence ID" value="CUS04884.2"/>
    <property type="molecule type" value="Genomic_DNA"/>
</dbReference>
<gene>
    <name evidence="3" type="ORF">CFX0092_A3006</name>
</gene>
<feature type="transmembrane region" description="Helical" evidence="1">
    <location>
        <begin position="6"/>
        <end position="28"/>
    </location>
</feature>
<keyword evidence="3" id="KW-0808">Transferase</keyword>
<organism evidence="3 4">
    <name type="scientific">Candidatus Promineifilum breve</name>
    <dbReference type="NCBI Taxonomy" id="1806508"/>
    <lineage>
        <taxon>Bacteria</taxon>
        <taxon>Bacillati</taxon>
        <taxon>Chloroflexota</taxon>
        <taxon>Ardenticatenia</taxon>
        <taxon>Candidatus Promineifilales</taxon>
        <taxon>Candidatus Promineifilaceae</taxon>
        <taxon>Candidatus Promineifilum</taxon>
    </lineage>
</organism>
<evidence type="ECO:0000256" key="1">
    <source>
        <dbReference type="SAM" id="Phobius"/>
    </source>
</evidence>
<dbReference type="AlphaFoldDB" id="A0A160T4T6"/>
<dbReference type="PANTHER" id="PTHR43646">
    <property type="entry name" value="GLYCOSYLTRANSFERASE"/>
    <property type="match status" value="1"/>
</dbReference>
<sequence length="383" mass="42624">MFQHSLIYDLIAFQAVLWLIALSNTWVLRRARRHAPPAHLPRVSVLVPARNEEANIERCVASLLAQDYPDFEVLVLDDESTDGTGCILARLAAADPRLRVLSGRPLEAGWRGKNWACAQLAAQANGELLFFTDADTHHQPQTLRAFATALIGEGADLLGGFPRQEVETLGEQFIVPFFSWVVYCFTPLALGYRLRFPALSTAVGQALLFRRAAYEGIGGHRAVRAAIVEDLALARQIKAHGYNWRMMRLTDLVACRMYRTGGEAAAGLSRNLFAAFDFRVIPYVFAWAWLLVMFLAPFLALGRHALGQPVDAPVAAILVCIGLALGLWLFVYRQLGLPLRLAPLYPFTMLVMVGVAWRSLWLGLRGRLEWKGRGMGGVRVRLF</sequence>
<dbReference type="PANTHER" id="PTHR43646:SF3">
    <property type="entry name" value="SLR1566 PROTEIN"/>
    <property type="match status" value="1"/>
</dbReference>
<keyword evidence="3" id="KW-0328">Glycosyltransferase</keyword>
<protein>
    <submittedName>
        <fullName evidence="3">Glycosyltransferase</fullName>
        <ecNumber evidence="3">2.4.-.-</ecNumber>
    </submittedName>
</protein>
<reference evidence="3" key="1">
    <citation type="submission" date="2016-01" db="EMBL/GenBank/DDBJ databases">
        <authorList>
            <person name="Mcilroy J.S."/>
            <person name="Karst M S."/>
            <person name="Albertsen M."/>
        </authorList>
    </citation>
    <scope>NUCLEOTIDE SEQUENCE</scope>
    <source>
        <strain evidence="3">Cfx-K</strain>
    </source>
</reference>
<dbReference type="Pfam" id="PF00535">
    <property type="entry name" value="Glycos_transf_2"/>
    <property type="match status" value="1"/>
</dbReference>
<dbReference type="Proteomes" id="UP000215027">
    <property type="component" value="Chromosome I"/>
</dbReference>
<proteinExistence type="predicted"/>
<dbReference type="Gene3D" id="3.90.550.10">
    <property type="entry name" value="Spore Coat Polysaccharide Biosynthesis Protein SpsA, Chain A"/>
    <property type="match status" value="1"/>
</dbReference>
<dbReference type="KEGG" id="pbf:CFX0092_A3006"/>
<evidence type="ECO:0000313" key="4">
    <source>
        <dbReference type="Proteomes" id="UP000215027"/>
    </source>
</evidence>
<feature type="transmembrane region" description="Helical" evidence="1">
    <location>
        <begin position="314"/>
        <end position="332"/>
    </location>
</feature>
<dbReference type="InterPro" id="IPR029044">
    <property type="entry name" value="Nucleotide-diphossugar_trans"/>
</dbReference>
<evidence type="ECO:0000259" key="2">
    <source>
        <dbReference type="Pfam" id="PF00535"/>
    </source>
</evidence>
<feature type="domain" description="Glycosyltransferase 2-like" evidence="2">
    <location>
        <begin position="44"/>
        <end position="216"/>
    </location>
</feature>
<keyword evidence="1" id="KW-0472">Membrane</keyword>
<dbReference type="RefSeq" id="WP_095044162.1">
    <property type="nucleotide sequence ID" value="NZ_LN890655.1"/>
</dbReference>
<dbReference type="EC" id="2.4.-.-" evidence="3"/>
<accession>A0A160T4T6</accession>
<keyword evidence="4" id="KW-1185">Reference proteome</keyword>